<gene>
    <name evidence="1" type="ORF">GPLA_0346</name>
</gene>
<reference evidence="2" key="1">
    <citation type="journal article" date="2014" name="Environ. Microbiol.">
        <title>Comparative genomics of the marine bacterial genus Glaciecola reveals the high degree of genomic diversity and genomic characteristic for cold adaptation.</title>
        <authorList>
            <person name="Qin Q.L."/>
            <person name="Xie B.B."/>
            <person name="Yu Y."/>
            <person name="Shu Y.L."/>
            <person name="Rong J.C."/>
            <person name="Zhang Y.J."/>
            <person name="Zhao D.L."/>
            <person name="Chen X.L."/>
            <person name="Zhang X.Y."/>
            <person name="Chen B."/>
            <person name="Zhou B.C."/>
            <person name="Zhang Y.Z."/>
        </authorList>
    </citation>
    <scope>NUCLEOTIDE SEQUENCE [LARGE SCALE GENOMIC DNA]</scope>
    <source>
        <strain evidence="2">LMG 21857</strain>
    </source>
</reference>
<name>K7A755_9ALTE</name>
<dbReference type="STRING" id="1129793.GPLA_0346"/>
<protein>
    <submittedName>
        <fullName evidence="1">Uncharacterized protein</fullName>
    </submittedName>
</protein>
<proteinExistence type="predicted"/>
<keyword evidence="2" id="KW-1185">Reference proteome</keyword>
<organism evidence="1 2">
    <name type="scientific">Paraglaciecola polaris LMG 21857</name>
    <dbReference type="NCBI Taxonomy" id="1129793"/>
    <lineage>
        <taxon>Bacteria</taxon>
        <taxon>Pseudomonadati</taxon>
        <taxon>Pseudomonadota</taxon>
        <taxon>Gammaproteobacteria</taxon>
        <taxon>Alteromonadales</taxon>
        <taxon>Alteromonadaceae</taxon>
        <taxon>Paraglaciecola</taxon>
    </lineage>
</organism>
<dbReference type="Proteomes" id="UP000006322">
    <property type="component" value="Unassembled WGS sequence"/>
</dbReference>
<sequence>MSGLTYATKSTVGVAVDASLLSGVAPQDANSKNRGMEKISL</sequence>
<evidence type="ECO:0000313" key="1">
    <source>
        <dbReference type="EMBL" id="GAC31265.1"/>
    </source>
</evidence>
<dbReference type="EMBL" id="BAER01000014">
    <property type="protein sequence ID" value="GAC31265.1"/>
    <property type="molecule type" value="Genomic_DNA"/>
</dbReference>
<comment type="caution">
    <text evidence="1">The sequence shown here is derived from an EMBL/GenBank/DDBJ whole genome shotgun (WGS) entry which is preliminary data.</text>
</comment>
<dbReference type="AlphaFoldDB" id="K7A755"/>
<evidence type="ECO:0000313" key="2">
    <source>
        <dbReference type="Proteomes" id="UP000006322"/>
    </source>
</evidence>
<accession>K7A755</accession>